<dbReference type="HOGENOM" id="CLU_033323_8_4_9"/>
<evidence type="ECO:0000256" key="1">
    <source>
        <dbReference type="ARBA" id="ARBA00022801"/>
    </source>
</evidence>
<gene>
    <name evidence="4" type="ORF">L248_1421</name>
</gene>
<dbReference type="InterPro" id="IPR029033">
    <property type="entry name" value="His_PPase_superfam"/>
</dbReference>
<dbReference type="Pfam" id="PF00300">
    <property type="entry name" value="His_Phos_1"/>
    <property type="match status" value="1"/>
</dbReference>
<evidence type="ECO:0000256" key="3">
    <source>
        <dbReference type="PIRSR" id="PIRSR613078-2"/>
    </source>
</evidence>
<dbReference type="SUPFAM" id="SSF53254">
    <property type="entry name" value="Phosphoglycerate mutase-like"/>
    <property type="match status" value="1"/>
</dbReference>
<sequence length="233" mass="26005">MVVCPPEPVYAGNSARTTFDLIIGGYIMTEITLVRHGETNYNAKGLIQGASSDMPLNDTGQEQAAALRGHLDMHRYDRIVSSDLLRAFSTARILNKDADLPIEQDERLRELDPGDWDGHEVAPLKKEFPGAFDDLGFLTPDYAAVANGESFSAVRERMVAVTKDYVEKYPEGHLLFVSHGFAIRALVAELLHLADVYQVAQMQNTGVARLTIKPDELMTRLVFYNRGFNEDIF</sequence>
<dbReference type="STRING" id="1231336.L248_1421"/>
<dbReference type="PROSITE" id="PS00175">
    <property type="entry name" value="PG_MUTASE"/>
    <property type="match status" value="1"/>
</dbReference>
<evidence type="ECO:0000313" key="5">
    <source>
        <dbReference type="Proteomes" id="UP000030647"/>
    </source>
</evidence>
<dbReference type="GO" id="GO:0045820">
    <property type="term" value="P:negative regulation of glycolytic process"/>
    <property type="evidence" value="ECO:0007669"/>
    <property type="project" value="TreeGrafter"/>
</dbReference>
<evidence type="ECO:0000256" key="2">
    <source>
        <dbReference type="PIRSR" id="PIRSR613078-1"/>
    </source>
</evidence>
<dbReference type="GO" id="GO:0043456">
    <property type="term" value="P:regulation of pentose-phosphate shunt"/>
    <property type="evidence" value="ECO:0007669"/>
    <property type="project" value="TreeGrafter"/>
</dbReference>
<dbReference type="CDD" id="cd07067">
    <property type="entry name" value="HP_PGM_like"/>
    <property type="match status" value="1"/>
</dbReference>
<dbReference type="PANTHER" id="PTHR46517">
    <property type="entry name" value="FRUCTOSE-2,6-BISPHOSPHATASE TIGAR"/>
    <property type="match status" value="1"/>
</dbReference>
<feature type="binding site" evidence="3">
    <location>
        <begin position="35"/>
        <end position="42"/>
    </location>
    <ligand>
        <name>substrate</name>
    </ligand>
</feature>
<feature type="binding site" evidence="3">
    <location>
        <position position="86"/>
    </location>
    <ligand>
        <name>substrate</name>
    </ligand>
</feature>
<dbReference type="InterPro" id="IPR001345">
    <property type="entry name" value="PG/BPGM_mutase_AS"/>
</dbReference>
<organism evidence="4 5">
    <name type="scientific">Schleiferilactobacillus shenzhenensis LY-73</name>
    <dbReference type="NCBI Taxonomy" id="1231336"/>
    <lineage>
        <taxon>Bacteria</taxon>
        <taxon>Bacillati</taxon>
        <taxon>Bacillota</taxon>
        <taxon>Bacilli</taxon>
        <taxon>Lactobacillales</taxon>
        <taxon>Lactobacillaceae</taxon>
        <taxon>Schleiferilactobacillus</taxon>
    </lineage>
</organism>
<dbReference type="AlphaFoldDB" id="U4TQQ3"/>
<proteinExistence type="predicted"/>
<dbReference type="Gene3D" id="3.40.50.1240">
    <property type="entry name" value="Phosphoglycerate mutase-like"/>
    <property type="match status" value="1"/>
</dbReference>
<dbReference type="OrthoDB" id="9782128at2"/>
<feature type="active site" description="Tele-phosphohistidine intermediate" evidence="2">
    <location>
        <position position="36"/>
    </location>
</feature>
<dbReference type="GO" id="GO:0004331">
    <property type="term" value="F:fructose-2,6-bisphosphate 2-phosphatase activity"/>
    <property type="evidence" value="ECO:0007669"/>
    <property type="project" value="TreeGrafter"/>
</dbReference>
<feature type="active site" description="Proton donor/acceptor" evidence="2">
    <location>
        <position position="110"/>
    </location>
</feature>
<protein>
    <submittedName>
        <fullName evidence="4">Phosphoglycerate mutase</fullName>
    </submittedName>
</protein>
<keyword evidence="1" id="KW-0378">Hydrolase</keyword>
<dbReference type="PANTHER" id="PTHR46517:SF1">
    <property type="entry name" value="FRUCTOSE-2,6-BISPHOSPHATASE TIGAR"/>
    <property type="match status" value="1"/>
</dbReference>
<dbReference type="SMART" id="SM00855">
    <property type="entry name" value="PGAM"/>
    <property type="match status" value="1"/>
</dbReference>
<accession>U4TQQ3</accession>
<dbReference type="Proteomes" id="UP000030647">
    <property type="component" value="Unassembled WGS sequence"/>
</dbReference>
<name>U4TQQ3_9LACO</name>
<reference evidence="5" key="1">
    <citation type="journal article" date="2013" name="Genome Announc.">
        <title>Whole-Genome Sequencing of Lactobacillus shenzhenensis Strain LY-73T.</title>
        <authorList>
            <person name="Lin Z."/>
            <person name="Liu Z."/>
            <person name="Yang R."/>
            <person name="Zou Y."/>
            <person name="Wan D."/>
            <person name="Chen J."/>
            <person name="Guo M."/>
            <person name="Zhao J."/>
            <person name="Fang C."/>
            <person name="Yang R."/>
            <person name="Liu F."/>
        </authorList>
    </citation>
    <scope>NUCLEOTIDE SEQUENCE [LARGE SCALE GENOMIC DNA]</scope>
    <source>
        <strain evidence="5">LY-73</strain>
    </source>
</reference>
<dbReference type="GO" id="GO:0005829">
    <property type="term" value="C:cytosol"/>
    <property type="evidence" value="ECO:0007669"/>
    <property type="project" value="TreeGrafter"/>
</dbReference>
<dbReference type="InterPro" id="IPR051695">
    <property type="entry name" value="Phosphoglycerate_Mutase"/>
</dbReference>
<dbReference type="eggNOG" id="COG0406">
    <property type="taxonomic scope" value="Bacteria"/>
</dbReference>
<dbReference type="EMBL" id="KI271601">
    <property type="protein sequence ID" value="ERL64238.1"/>
    <property type="molecule type" value="Genomic_DNA"/>
</dbReference>
<evidence type="ECO:0000313" key="4">
    <source>
        <dbReference type="EMBL" id="ERL64238.1"/>
    </source>
</evidence>
<keyword evidence="5" id="KW-1185">Reference proteome</keyword>
<dbReference type="InterPro" id="IPR013078">
    <property type="entry name" value="His_Pase_superF_clade-1"/>
</dbReference>